<name>A0AAE0W887_9BIVA</name>
<gene>
    <name evidence="1" type="ORF">CHS0354_042863</name>
</gene>
<dbReference type="EMBL" id="JAEAOA010002358">
    <property type="protein sequence ID" value="KAK3603855.1"/>
    <property type="molecule type" value="Genomic_DNA"/>
</dbReference>
<sequence>MDEDMRRLQELADTSMRRELYDTSRSDTVGGAHTPIDGLCVCCGGGEIRLTQVVDRWLVEGDRLWFYEKFMTQIERHWWGDTEVDDSWSS</sequence>
<keyword evidence="2" id="KW-1185">Reference proteome</keyword>
<dbReference type="AlphaFoldDB" id="A0AAE0W887"/>
<comment type="caution">
    <text evidence="1">The sequence shown here is derived from an EMBL/GenBank/DDBJ whole genome shotgun (WGS) entry which is preliminary data.</text>
</comment>
<organism evidence="1 2">
    <name type="scientific">Potamilus streckersoni</name>
    <dbReference type="NCBI Taxonomy" id="2493646"/>
    <lineage>
        <taxon>Eukaryota</taxon>
        <taxon>Metazoa</taxon>
        <taxon>Spiralia</taxon>
        <taxon>Lophotrochozoa</taxon>
        <taxon>Mollusca</taxon>
        <taxon>Bivalvia</taxon>
        <taxon>Autobranchia</taxon>
        <taxon>Heteroconchia</taxon>
        <taxon>Palaeoheterodonta</taxon>
        <taxon>Unionida</taxon>
        <taxon>Unionoidea</taxon>
        <taxon>Unionidae</taxon>
        <taxon>Ambleminae</taxon>
        <taxon>Lampsilini</taxon>
        <taxon>Potamilus</taxon>
    </lineage>
</organism>
<reference evidence="1" key="3">
    <citation type="submission" date="2023-05" db="EMBL/GenBank/DDBJ databases">
        <authorList>
            <person name="Smith C.H."/>
        </authorList>
    </citation>
    <scope>NUCLEOTIDE SEQUENCE</scope>
    <source>
        <strain evidence="1">CHS0354</strain>
        <tissue evidence="1">Mantle</tissue>
    </source>
</reference>
<reference evidence="1" key="2">
    <citation type="journal article" date="2021" name="Genome Biol. Evol.">
        <title>Developing a high-quality reference genome for a parasitic bivalve with doubly uniparental inheritance (Bivalvia: Unionida).</title>
        <authorList>
            <person name="Smith C.H."/>
        </authorList>
    </citation>
    <scope>NUCLEOTIDE SEQUENCE</scope>
    <source>
        <strain evidence="1">CHS0354</strain>
        <tissue evidence="1">Mantle</tissue>
    </source>
</reference>
<protein>
    <submittedName>
        <fullName evidence="1">Uncharacterized protein</fullName>
    </submittedName>
</protein>
<accession>A0AAE0W887</accession>
<proteinExistence type="predicted"/>
<dbReference type="Proteomes" id="UP001195483">
    <property type="component" value="Unassembled WGS sequence"/>
</dbReference>
<evidence type="ECO:0000313" key="1">
    <source>
        <dbReference type="EMBL" id="KAK3603855.1"/>
    </source>
</evidence>
<evidence type="ECO:0000313" key="2">
    <source>
        <dbReference type="Proteomes" id="UP001195483"/>
    </source>
</evidence>
<reference evidence="1" key="1">
    <citation type="journal article" date="2021" name="Genome Biol. Evol.">
        <title>A High-Quality Reference Genome for a Parasitic Bivalve with Doubly Uniparental Inheritance (Bivalvia: Unionida).</title>
        <authorList>
            <person name="Smith C.H."/>
        </authorList>
    </citation>
    <scope>NUCLEOTIDE SEQUENCE</scope>
    <source>
        <strain evidence="1">CHS0354</strain>
    </source>
</reference>